<evidence type="ECO:0000259" key="6">
    <source>
        <dbReference type="PROSITE" id="PS50048"/>
    </source>
</evidence>
<sequence>MASPPAPLRTLLPAACRSPHKPSPPPVHRVERRSKRRSLACSSCQRKKVKCSGPPPCGACAATNSECCFKPLTDKRRKLTRKAVEKDMESYRHVSMYLISILRSGKEDDVNNLVKEIQKASSLDSALADLQLLISQEKS</sequence>
<dbReference type="SUPFAM" id="SSF57701">
    <property type="entry name" value="Zn2/Cys6 DNA-binding domain"/>
    <property type="match status" value="1"/>
</dbReference>
<accession>A0A5N6XLM3</accession>
<evidence type="ECO:0000256" key="5">
    <source>
        <dbReference type="SAM" id="MobiDB-lite"/>
    </source>
</evidence>
<dbReference type="Gene3D" id="4.10.240.10">
    <property type="entry name" value="Zn(2)-C6 fungal-type DNA-binding domain"/>
    <property type="match status" value="1"/>
</dbReference>
<dbReference type="SMART" id="SM00066">
    <property type="entry name" value="GAL4"/>
    <property type="match status" value="1"/>
</dbReference>
<dbReference type="GO" id="GO:0009893">
    <property type="term" value="P:positive regulation of metabolic process"/>
    <property type="evidence" value="ECO:0007669"/>
    <property type="project" value="UniProtKB-ARBA"/>
</dbReference>
<dbReference type="PANTHER" id="PTHR47256">
    <property type="entry name" value="ZN(II)2CYS6 TRANSCRIPTION FACTOR (EUROFUNG)-RELATED"/>
    <property type="match status" value="1"/>
</dbReference>
<dbReference type="GO" id="GO:0003677">
    <property type="term" value="F:DNA binding"/>
    <property type="evidence" value="ECO:0007669"/>
    <property type="project" value="UniProtKB-KW"/>
</dbReference>
<feature type="region of interest" description="Disordered" evidence="5">
    <location>
        <begin position="1"/>
        <end position="34"/>
    </location>
</feature>
<dbReference type="InterPro" id="IPR036864">
    <property type="entry name" value="Zn2-C6_fun-type_DNA-bd_sf"/>
</dbReference>
<dbReference type="GO" id="GO:0000981">
    <property type="term" value="F:DNA-binding transcription factor activity, RNA polymerase II-specific"/>
    <property type="evidence" value="ECO:0007669"/>
    <property type="project" value="InterPro"/>
</dbReference>
<dbReference type="InterPro" id="IPR053187">
    <property type="entry name" value="Notoamide_regulator"/>
</dbReference>
<reference evidence="7" key="1">
    <citation type="submission" date="2019-04" db="EMBL/GenBank/DDBJ databases">
        <title>Friends and foes A comparative genomics study of 23 Aspergillus species from section Flavi.</title>
        <authorList>
            <consortium name="DOE Joint Genome Institute"/>
            <person name="Kjaerbolling I."/>
            <person name="Vesth T."/>
            <person name="Frisvad J.C."/>
            <person name="Nybo J.L."/>
            <person name="Theobald S."/>
            <person name="Kildgaard S."/>
            <person name="Isbrandt T."/>
            <person name="Kuo A."/>
            <person name="Sato A."/>
            <person name="Lyhne E.K."/>
            <person name="Kogle M.E."/>
            <person name="Wiebenga A."/>
            <person name="Kun R.S."/>
            <person name="Lubbers R.J."/>
            <person name="Makela M.R."/>
            <person name="Barry K."/>
            <person name="Chovatia M."/>
            <person name="Clum A."/>
            <person name="Daum C."/>
            <person name="Haridas S."/>
            <person name="He G."/>
            <person name="LaButti K."/>
            <person name="Lipzen A."/>
            <person name="Mondo S."/>
            <person name="Riley R."/>
            <person name="Salamov A."/>
            <person name="Simmons B.A."/>
            <person name="Magnuson J.K."/>
            <person name="Henrissat B."/>
            <person name="Mortensen U.H."/>
            <person name="Larsen T.O."/>
            <person name="Devries R.P."/>
            <person name="Grigoriev I.V."/>
            <person name="Machida M."/>
            <person name="Baker S.E."/>
            <person name="Andersen M.R."/>
        </authorList>
    </citation>
    <scope>NUCLEOTIDE SEQUENCE</scope>
    <source>
        <strain evidence="7">CBS 117612</strain>
    </source>
</reference>
<organism evidence="7">
    <name type="scientific">Aspergillus arachidicola</name>
    <dbReference type="NCBI Taxonomy" id="656916"/>
    <lineage>
        <taxon>Eukaryota</taxon>
        <taxon>Fungi</taxon>
        <taxon>Dikarya</taxon>
        <taxon>Ascomycota</taxon>
        <taxon>Pezizomycotina</taxon>
        <taxon>Eurotiomycetes</taxon>
        <taxon>Eurotiomycetidae</taxon>
        <taxon>Eurotiales</taxon>
        <taxon>Aspergillaceae</taxon>
        <taxon>Aspergillus</taxon>
        <taxon>Aspergillus subgen. Circumdati</taxon>
    </lineage>
</organism>
<keyword evidence="4" id="KW-0539">Nucleus</keyword>
<gene>
    <name evidence="7" type="ORF">BDV24DRAFT_146301</name>
</gene>
<dbReference type="EMBL" id="ML737363">
    <property type="protein sequence ID" value="KAE8334167.1"/>
    <property type="molecule type" value="Genomic_DNA"/>
</dbReference>
<evidence type="ECO:0000313" key="7">
    <source>
        <dbReference type="EMBL" id="KAE8334167.1"/>
    </source>
</evidence>
<protein>
    <recommendedName>
        <fullName evidence="6">Zn(2)-C6 fungal-type domain-containing protein</fullName>
    </recommendedName>
</protein>
<keyword evidence="2" id="KW-0238">DNA-binding</keyword>
<dbReference type="OrthoDB" id="3266505at2759"/>
<dbReference type="InterPro" id="IPR001138">
    <property type="entry name" value="Zn2Cys6_DnaBD"/>
</dbReference>
<evidence type="ECO:0000256" key="2">
    <source>
        <dbReference type="ARBA" id="ARBA00023125"/>
    </source>
</evidence>
<proteinExistence type="predicted"/>
<dbReference type="PANTHER" id="PTHR47256:SF1">
    <property type="entry name" value="ZN(II)2CYS6 TRANSCRIPTION FACTOR (EUROFUNG)"/>
    <property type="match status" value="1"/>
</dbReference>
<keyword evidence="1" id="KW-0805">Transcription regulation</keyword>
<dbReference type="Proteomes" id="UP000325558">
    <property type="component" value="Unassembled WGS sequence"/>
</dbReference>
<evidence type="ECO:0000256" key="1">
    <source>
        <dbReference type="ARBA" id="ARBA00023015"/>
    </source>
</evidence>
<keyword evidence="3" id="KW-0804">Transcription</keyword>
<dbReference type="AlphaFoldDB" id="A0A5N6XLM3"/>
<feature type="domain" description="Zn(2)-C6 fungal-type" evidence="6">
    <location>
        <begin position="40"/>
        <end position="69"/>
    </location>
</feature>
<evidence type="ECO:0000256" key="4">
    <source>
        <dbReference type="ARBA" id="ARBA00023242"/>
    </source>
</evidence>
<dbReference type="CDD" id="cd00067">
    <property type="entry name" value="GAL4"/>
    <property type="match status" value="1"/>
</dbReference>
<dbReference type="GO" id="GO:0008270">
    <property type="term" value="F:zinc ion binding"/>
    <property type="evidence" value="ECO:0007669"/>
    <property type="project" value="InterPro"/>
</dbReference>
<evidence type="ECO:0000256" key="3">
    <source>
        <dbReference type="ARBA" id="ARBA00023163"/>
    </source>
</evidence>
<dbReference type="PROSITE" id="PS50048">
    <property type="entry name" value="ZN2_CY6_FUNGAL_2"/>
    <property type="match status" value="1"/>
</dbReference>
<name>A0A5N6XLM3_9EURO</name>
<dbReference type="Pfam" id="PF00172">
    <property type="entry name" value="Zn_clus"/>
    <property type="match status" value="1"/>
</dbReference>